<proteinExistence type="predicted"/>
<organism evidence="1 2">
    <name type="scientific">Steinernema carpocapsae</name>
    <name type="common">Entomopathogenic nematode</name>
    <dbReference type="NCBI Taxonomy" id="34508"/>
    <lineage>
        <taxon>Eukaryota</taxon>
        <taxon>Metazoa</taxon>
        <taxon>Ecdysozoa</taxon>
        <taxon>Nematoda</taxon>
        <taxon>Chromadorea</taxon>
        <taxon>Rhabditida</taxon>
        <taxon>Tylenchina</taxon>
        <taxon>Panagrolaimomorpha</taxon>
        <taxon>Strongyloidoidea</taxon>
        <taxon>Steinernematidae</taxon>
        <taxon>Steinernema</taxon>
    </lineage>
</organism>
<gene>
    <name evidence="1" type="ORF">L596_028348</name>
</gene>
<reference evidence="1 2" key="2">
    <citation type="journal article" date="2019" name="G3 (Bethesda)">
        <title>Hybrid Assembly of the Genome of the Entomopathogenic Nematode Steinernema carpocapsae Identifies the X-Chromosome.</title>
        <authorList>
            <person name="Serra L."/>
            <person name="Macchietto M."/>
            <person name="Macias-Munoz A."/>
            <person name="McGill C.J."/>
            <person name="Rodriguez I.M."/>
            <person name="Rodriguez B."/>
            <person name="Murad R."/>
            <person name="Mortazavi A."/>
        </authorList>
    </citation>
    <scope>NUCLEOTIDE SEQUENCE [LARGE SCALE GENOMIC DNA]</scope>
    <source>
        <strain evidence="1 2">ALL</strain>
    </source>
</reference>
<comment type="caution">
    <text evidence="1">The sequence shown here is derived from an EMBL/GenBank/DDBJ whole genome shotgun (WGS) entry which is preliminary data.</text>
</comment>
<sequence>MPLIIPCHVRNFPLMTTSPLPRTRIIALVLRESSRSTSSSSSSTSVLANCLTRHARSLYKDYLNIRTAD</sequence>
<accession>A0A4U5LY52</accession>
<keyword evidence="2" id="KW-1185">Reference proteome</keyword>
<dbReference type="Proteomes" id="UP000298663">
    <property type="component" value="Unassembled WGS sequence"/>
</dbReference>
<dbReference type="EMBL" id="AZBU02000011">
    <property type="protein sequence ID" value="TKR61204.1"/>
    <property type="molecule type" value="Genomic_DNA"/>
</dbReference>
<protein>
    <submittedName>
        <fullName evidence="1">Uncharacterized protein</fullName>
    </submittedName>
</protein>
<dbReference type="AlphaFoldDB" id="A0A4U5LY52"/>
<name>A0A4U5LY52_STECR</name>
<evidence type="ECO:0000313" key="1">
    <source>
        <dbReference type="EMBL" id="TKR61204.1"/>
    </source>
</evidence>
<evidence type="ECO:0000313" key="2">
    <source>
        <dbReference type="Proteomes" id="UP000298663"/>
    </source>
</evidence>
<reference evidence="1 2" key="1">
    <citation type="journal article" date="2015" name="Genome Biol.">
        <title>Comparative genomics of Steinernema reveals deeply conserved gene regulatory networks.</title>
        <authorList>
            <person name="Dillman A.R."/>
            <person name="Macchietto M."/>
            <person name="Porter C.F."/>
            <person name="Rogers A."/>
            <person name="Williams B."/>
            <person name="Antoshechkin I."/>
            <person name="Lee M.M."/>
            <person name="Goodwin Z."/>
            <person name="Lu X."/>
            <person name="Lewis E.E."/>
            <person name="Goodrich-Blair H."/>
            <person name="Stock S.P."/>
            <person name="Adams B.J."/>
            <person name="Sternberg P.W."/>
            <person name="Mortazavi A."/>
        </authorList>
    </citation>
    <scope>NUCLEOTIDE SEQUENCE [LARGE SCALE GENOMIC DNA]</scope>
    <source>
        <strain evidence="1 2">ALL</strain>
    </source>
</reference>